<accession>A0AAX1JI61</accession>
<gene>
    <name evidence="3" type="ORF">I2456_11720</name>
</gene>
<evidence type="ECO:0000313" key="3">
    <source>
        <dbReference type="EMBL" id="QPI40043.1"/>
    </source>
</evidence>
<keyword evidence="1" id="KW-0560">Oxidoreductase</keyword>
<evidence type="ECO:0000256" key="1">
    <source>
        <dbReference type="ARBA" id="ARBA00023002"/>
    </source>
</evidence>
<dbReference type="GO" id="GO:0016627">
    <property type="term" value="F:oxidoreductase activity, acting on the CH-CH group of donors"/>
    <property type="evidence" value="ECO:0007669"/>
    <property type="project" value="InterPro"/>
</dbReference>
<organism evidence="3 4">
    <name type="scientific">Mycobacterium kubicae</name>
    <dbReference type="NCBI Taxonomy" id="120959"/>
    <lineage>
        <taxon>Bacteria</taxon>
        <taxon>Bacillati</taxon>
        <taxon>Actinomycetota</taxon>
        <taxon>Actinomycetes</taxon>
        <taxon>Mycobacteriales</taxon>
        <taxon>Mycobacteriaceae</taxon>
        <taxon>Mycobacterium</taxon>
        <taxon>Mycobacterium simiae complex</taxon>
    </lineage>
</organism>
<sequence>MSTARRYPHSAAASRPAAAIGCNGSKLKLRSAGLLVFDVADELDAGTLVAGEAGYPRRARVRAQCAFAARQTMEAVQTLLDVCGTGGFAEASRMQQYWRDASVAARHAALNVHVGYEIYGKSLLGVAERISPLV</sequence>
<dbReference type="InterPro" id="IPR013107">
    <property type="entry name" value="Acyl-CoA_DH_C"/>
</dbReference>
<dbReference type="Proteomes" id="UP000663583">
    <property type="component" value="Chromosome"/>
</dbReference>
<reference evidence="3" key="1">
    <citation type="submission" date="2020-11" db="EMBL/GenBank/DDBJ databases">
        <title>Intraspecies plasmid and genomic variation of Mycobacterium kubicae revealed by the complete genome sequences of two clinical isolates.</title>
        <authorList>
            <person name="Hendrix J.R."/>
            <person name="Epperson L.E."/>
            <person name="Honda J.R."/>
            <person name="Strong M."/>
        </authorList>
    </citation>
    <scope>NUCLEOTIDE SEQUENCE</scope>
    <source>
        <strain evidence="3">JCM 13573</strain>
    </source>
</reference>
<feature type="domain" description="Acyl-CoA dehydrogenase C-terminal" evidence="2">
    <location>
        <begin position="7"/>
        <end position="111"/>
    </location>
</feature>
<protein>
    <recommendedName>
        <fullName evidence="2">Acyl-CoA dehydrogenase C-terminal domain-containing protein</fullName>
    </recommendedName>
</protein>
<proteinExistence type="predicted"/>
<evidence type="ECO:0000313" key="4">
    <source>
        <dbReference type="Proteomes" id="UP000663583"/>
    </source>
</evidence>
<dbReference type="InterPro" id="IPR036250">
    <property type="entry name" value="AcylCo_DH-like_C"/>
</dbReference>
<evidence type="ECO:0000259" key="2">
    <source>
        <dbReference type="Pfam" id="PF08028"/>
    </source>
</evidence>
<dbReference type="SUPFAM" id="SSF47203">
    <property type="entry name" value="Acyl-CoA dehydrogenase C-terminal domain-like"/>
    <property type="match status" value="1"/>
</dbReference>
<dbReference type="AlphaFoldDB" id="A0AAX1JI61"/>
<dbReference type="KEGG" id="mku:I2456_11720"/>
<dbReference type="Gene3D" id="1.20.140.10">
    <property type="entry name" value="Butyryl-CoA Dehydrogenase, subunit A, domain 3"/>
    <property type="match status" value="1"/>
</dbReference>
<dbReference type="Pfam" id="PF08028">
    <property type="entry name" value="Acyl-CoA_dh_2"/>
    <property type="match status" value="1"/>
</dbReference>
<name>A0AAX1JI61_9MYCO</name>
<dbReference type="EMBL" id="CP065047">
    <property type="protein sequence ID" value="QPI40043.1"/>
    <property type="molecule type" value="Genomic_DNA"/>
</dbReference>